<proteinExistence type="predicted"/>
<protein>
    <submittedName>
        <fullName evidence="1">GpW family head-tail joining protein</fullName>
    </submittedName>
</protein>
<accession>A0ABV7VB99</accession>
<dbReference type="InterPro" id="IPR004174">
    <property type="entry name" value="GpW"/>
</dbReference>
<dbReference type="InterPro" id="IPR036626">
    <property type="entry name" value="GpW_sf"/>
</dbReference>
<evidence type="ECO:0000313" key="2">
    <source>
        <dbReference type="Proteomes" id="UP001595711"/>
    </source>
</evidence>
<keyword evidence="2" id="KW-1185">Reference proteome</keyword>
<dbReference type="RefSeq" id="WP_379722013.1">
    <property type="nucleotide sequence ID" value="NZ_JBHRYJ010000001.1"/>
</dbReference>
<dbReference type="EMBL" id="JBHRYJ010000001">
    <property type="protein sequence ID" value="MFC3674670.1"/>
    <property type="molecule type" value="Genomic_DNA"/>
</dbReference>
<evidence type="ECO:0000313" key="1">
    <source>
        <dbReference type="EMBL" id="MFC3674670.1"/>
    </source>
</evidence>
<dbReference type="Proteomes" id="UP001595711">
    <property type="component" value="Unassembled WGS sequence"/>
</dbReference>
<sequence length="72" mass="7777">MTDTATLQARLAEAEAALHALNIGSQRVSISFDGKSLTYTPADATRLRAYIGELKAQLGQGSRPRPLTMVFK</sequence>
<reference evidence="2" key="1">
    <citation type="journal article" date="2019" name="Int. J. Syst. Evol. Microbiol.">
        <title>The Global Catalogue of Microorganisms (GCM) 10K type strain sequencing project: providing services to taxonomists for standard genome sequencing and annotation.</title>
        <authorList>
            <consortium name="The Broad Institute Genomics Platform"/>
            <consortium name="The Broad Institute Genome Sequencing Center for Infectious Disease"/>
            <person name="Wu L."/>
            <person name="Ma J."/>
        </authorList>
    </citation>
    <scope>NUCLEOTIDE SEQUENCE [LARGE SCALE GENOMIC DNA]</scope>
    <source>
        <strain evidence="2">KCTC 42182</strain>
    </source>
</reference>
<dbReference type="Gene3D" id="3.30.1580.10">
    <property type="entry name" value="Head-to-tail joining protein W"/>
    <property type="match status" value="1"/>
</dbReference>
<dbReference type="SUPFAM" id="SSF64210">
    <property type="entry name" value="Head-to-tail joining protein W, gpW"/>
    <property type="match status" value="1"/>
</dbReference>
<gene>
    <name evidence="1" type="primary">gpW</name>
    <name evidence="1" type="ORF">ACFOOQ_03885</name>
</gene>
<name>A0ABV7VB99_9PROT</name>
<organism evidence="1 2">
    <name type="scientific">Ferrovibrio xuzhouensis</name>
    <dbReference type="NCBI Taxonomy" id="1576914"/>
    <lineage>
        <taxon>Bacteria</taxon>
        <taxon>Pseudomonadati</taxon>
        <taxon>Pseudomonadota</taxon>
        <taxon>Alphaproteobacteria</taxon>
        <taxon>Rhodospirillales</taxon>
        <taxon>Rhodospirillaceae</taxon>
        <taxon>Ferrovibrio</taxon>
    </lineage>
</organism>
<dbReference type="Pfam" id="PF02831">
    <property type="entry name" value="gpW"/>
    <property type="match status" value="1"/>
</dbReference>
<comment type="caution">
    <text evidence="1">The sequence shown here is derived from an EMBL/GenBank/DDBJ whole genome shotgun (WGS) entry which is preliminary data.</text>
</comment>